<dbReference type="PRINTS" id="PR00420">
    <property type="entry name" value="RNGMNOXGNASE"/>
</dbReference>
<evidence type="ECO:0000256" key="2">
    <source>
        <dbReference type="ARBA" id="ARBA00022827"/>
    </source>
</evidence>
<keyword evidence="6" id="KW-1185">Reference proteome</keyword>
<dbReference type="InterPro" id="IPR036188">
    <property type="entry name" value="FAD/NAD-bd_sf"/>
</dbReference>
<dbReference type="GO" id="GO:0071949">
    <property type="term" value="F:FAD binding"/>
    <property type="evidence" value="ECO:0007669"/>
    <property type="project" value="InterPro"/>
</dbReference>
<keyword evidence="2" id="KW-0274">FAD</keyword>
<sequence>MKVGTETAYLVLNLPLVRQRSDQGPTSQTLSLPAEVEQLQGICADTRASANAVPSKTTVAIVGGGPVGLICSILLSLQGIENVVLERQPDTSIHPKAVGLNQRTVEILRKIGVEDEVLRQAAPPEMSGRTAWYTSFGPNGREICSRDAWGGGMYQDAFAKASPCRYVLLPQIRLEPILKKRALELNPQGLFFGHEVDGLGESGGNVTVKYHDRRNKETSFHGELTAKYALGADGGRVITKQLDIAMNGPSNIVDMVSAHVRSPISLHRPDQRIFLHWFISPELGGSLKTGYLYHLGPHPMDPATEEWCFACARLPHEQAQPFTEEDMLQRMRRTLQIPDLSIELLSLSHWQVNAMTAERYMSTAGRVLLVGDAAHRVPPWGALGLNSGIQDADNLIWKLALALKQPEIESGRLLASYDAERRPIGERIAKTSLYNMQAHAGVLDKALGLSPDKSQEANVEAMNQYFDQADKEEGAGKRQDVAKALDVLDIEFYAHAAEVGFFYDQDYDGDYGSNGTVDNPQVGNDGEMKLCVYHPSTRTGSQLPHAWLQPGDRKGKQISTRELVRPNKLVLLGMSSQWTRIQHALVENLGIGDDGQYMPCDNTWREVCGDLADSGALLVRPDGIIAYRFSHDMLPHERDCNADFSTIVDIVRGLH</sequence>
<name>A0AAV9P281_9PEZI</name>
<evidence type="ECO:0000256" key="3">
    <source>
        <dbReference type="ARBA" id="ARBA00023002"/>
    </source>
</evidence>
<dbReference type="GeneID" id="89930519"/>
<dbReference type="PANTHER" id="PTHR43004">
    <property type="entry name" value="TRK SYSTEM POTASSIUM UPTAKE PROTEIN"/>
    <property type="match status" value="1"/>
</dbReference>
<keyword evidence="1" id="KW-0285">Flavoprotein</keyword>
<dbReference type="SUPFAM" id="SSF51905">
    <property type="entry name" value="FAD/NAD(P)-binding domain"/>
    <property type="match status" value="1"/>
</dbReference>
<feature type="domain" description="FAD-binding" evidence="4">
    <location>
        <begin position="56"/>
        <end position="430"/>
    </location>
</feature>
<dbReference type="Gene3D" id="3.50.50.60">
    <property type="entry name" value="FAD/NAD(P)-binding domain"/>
    <property type="match status" value="1"/>
</dbReference>
<dbReference type="Pfam" id="PF21274">
    <property type="entry name" value="Rng_hyd_C"/>
    <property type="match status" value="1"/>
</dbReference>
<organism evidence="5 6">
    <name type="scientific">Saxophila tyrrhenica</name>
    <dbReference type="NCBI Taxonomy" id="1690608"/>
    <lineage>
        <taxon>Eukaryota</taxon>
        <taxon>Fungi</taxon>
        <taxon>Dikarya</taxon>
        <taxon>Ascomycota</taxon>
        <taxon>Pezizomycotina</taxon>
        <taxon>Dothideomycetes</taxon>
        <taxon>Dothideomycetidae</taxon>
        <taxon>Mycosphaerellales</taxon>
        <taxon>Extremaceae</taxon>
        <taxon>Saxophila</taxon>
    </lineage>
</organism>
<dbReference type="Gene3D" id="3.30.9.10">
    <property type="entry name" value="D-Amino Acid Oxidase, subunit A, domain 2"/>
    <property type="match status" value="1"/>
</dbReference>
<dbReference type="InterPro" id="IPR050641">
    <property type="entry name" value="RIFMO-like"/>
</dbReference>
<gene>
    <name evidence="5" type="ORF">LTR77_009187</name>
</gene>
<dbReference type="GO" id="GO:0016709">
    <property type="term" value="F:oxidoreductase activity, acting on paired donors, with incorporation or reduction of molecular oxygen, NAD(P)H as one donor, and incorporation of one atom of oxygen"/>
    <property type="evidence" value="ECO:0007669"/>
    <property type="project" value="UniProtKB-ARBA"/>
</dbReference>
<evidence type="ECO:0000259" key="4">
    <source>
        <dbReference type="Pfam" id="PF01494"/>
    </source>
</evidence>
<protein>
    <recommendedName>
        <fullName evidence="4">FAD-binding domain-containing protein</fullName>
    </recommendedName>
</protein>
<proteinExistence type="predicted"/>
<dbReference type="EMBL" id="JAVRRT010000017">
    <property type="protein sequence ID" value="KAK5165090.1"/>
    <property type="molecule type" value="Genomic_DNA"/>
</dbReference>
<keyword evidence="3" id="KW-0560">Oxidoreductase</keyword>
<dbReference type="Pfam" id="PF01494">
    <property type="entry name" value="FAD_binding_3"/>
    <property type="match status" value="1"/>
</dbReference>
<dbReference type="InterPro" id="IPR002938">
    <property type="entry name" value="FAD-bd"/>
</dbReference>
<evidence type="ECO:0000256" key="1">
    <source>
        <dbReference type="ARBA" id="ARBA00022630"/>
    </source>
</evidence>
<accession>A0AAV9P281</accession>
<dbReference type="Proteomes" id="UP001337655">
    <property type="component" value="Unassembled WGS sequence"/>
</dbReference>
<evidence type="ECO:0000313" key="5">
    <source>
        <dbReference type="EMBL" id="KAK5165090.1"/>
    </source>
</evidence>
<dbReference type="Gene3D" id="3.40.30.120">
    <property type="match status" value="1"/>
</dbReference>
<comment type="caution">
    <text evidence="5">The sequence shown here is derived from an EMBL/GenBank/DDBJ whole genome shotgun (WGS) entry which is preliminary data.</text>
</comment>
<reference evidence="5 6" key="1">
    <citation type="submission" date="2023-08" db="EMBL/GenBank/DDBJ databases">
        <title>Black Yeasts Isolated from many extreme environments.</title>
        <authorList>
            <person name="Coleine C."/>
            <person name="Stajich J.E."/>
            <person name="Selbmann L."/>
        </authorList>
    </citation>
    <scope>NUCLEOTIDE SEQUENCE [LARGE SCALE GENOMIC DNA]</scope>
    <source>
        <strain evidence="5 6">CCFEE 5935</strain>
    </source>
</reference>
<evidence type="ECO:0000313" key="6">
    <source>
        <dbReference type="Proteomes" id="UP001337655"/>
    </source>
</evidence>
<dbReference type="RefSeq" id="XP_064655233.1">
    <property type="nucleotide sequence ID" value="XM_064806416.1"/>
</dbReference>
<dbReference type="AlphaFoldDB" id="A0AAV9P281"/>
<dbReference type="PANTHER" id="PTHR43004:SF8">
    <property type="entry name" value="FAD-BINDING DOMAIN-CONTAINING PROTEIN-RELATED"/>
    <property type="match status" value="1"/>
</dbReference>